<dbReference type="GO" id="GO:0016874">
    <property type="term" value="F:ligase activity"/>
    <property type="evidence" value="ECO:0007669"/>
    <property type="project" value="UniProtKB-KW"/>
</dbReference>
<dbReference type="AlphaFoldDB" id="A0AAE4V6I1"/>
<evidence type="ECO:0000256" key="1">
    <source>
        <dbReference type="ARBA" id="ARBA00006432"/>
    </source>
</evidence>
<accession>A0AAE4V6I1</accession>
<dbReference type="SUPFAM" id="SSF56801">
    <property type="entry name" value="Acetyl-CoA synthetase-like"/>
    <property type="match status" value="1"/>
</dbReference>
<dbReference type="InterPro" id="IPR025110">
    <property type="entry name" value="AMP-bd_C"/>
</dbReference>
<evidence type="ECO:0000313" key="6">
    <source>
        <dbReference type="EMBL" id="MDV7269044.1"/>
    </source>
</evidence>
<evidence type="ECO:0000313" key="7">
    <source>
        <dbReference type="Proteomes" id="UP001185863"/>
    </source>
</evidence>
<feature type="non-terminal residue" evidence="6">
    <location>
        <position position="1"/>
    </location>
</feature>
<keyword evidence="2 6" id="KW-0436">Ligase</keyword>
<dbReference type="Proteomes" id="UP001185863">
    <property type="component" value="Unassembled WGS sequence"/>
</dbReference>
<keyword evidence="3" id="KW-0276">Fatty acid metabolism</keyword>
<dbReference type="PANTHER" id="PTHR43859:SF4">
    <property type="entry name" value="BUTANOATE--COA LIGASE AAE1-RELATED"/>
    <property type="match status" value="1"/>
</dbReference>
<reference evidence="6" key="1">
    <citation type="submission" date="2023-10" db="EMBL/GenBank/DDBJ databases">
        <title>Development of a sustainable strategy for remediation of hydrocarbon-contaminated territories based on the waste exchange concept.</title>
        <authorList>
            <person name="Krivoruchko A."/>
        </authorList>
    </citation>
    <scope>NUCLEOTIDE SEQUENCE</scope>
    <source>
        <strain evidence="6">IEGM 68</strain>
    </source>
</reference>
<evidence type="ECO:0000256" key="4">
    <source>
        <dbReference type="ARBA" id="ARBA00023098"/>
    </source>
</evidence>
<protein>
    <submittedName>
        <fullName evidence="6">Cyclohexanecarboxylate-CoA ligase</fullName>
    </submittedName>
</protein>
<sequence length="74" mass="8208">PDARLGEKVCAFIVVNGPAPTLQELADFLRIERKAMMQKIPEKLVFVDQLPTTATGKIQKFILRKQAAEQVADA</sequence>
<comment type="caution">
    <text evidence="6">The sequence shown here is derived from an EMBL/GenBank/DDBJ whole genome shotgun (WGS) entry which is preliminary data.</text>
</comment>
<gene>
    <name evidence="6" type="ORF">R4315_31490</name>
</gene>
<evidence type="ECO:0000256" key="2">
    <source>
        <dbReference type="ARBA" id="ARBA00022598"/>
    </source>
</evidence>
<dbReference type="GO" id="GO:0006631">
    <property type="term" value="P:fatty acid metabolic process"/>
    <property type="evidence" value="ECO:0007669"/>
    <property type="project" value="UniProtKB-KW"/>
</dbReference>
<feature type="domain" description="AMP-binding enzyme C-terminal" evidence="5">
    <location>
        <begin position="1"/>
        <end position="57"/>
    </location>
</feature>
<evidence type="ECO:0000256" key="3">
    <source>
        <dbReference type="ARBA" id="ARBA00022832"/>
    </source>
</evidence>
<keyword evidence="4" id="KW-0443">Lipid metabolism</keyword>
<comment type="similarity">
    <text evidence="1">Belongs to the ATP-dependent AMP-binding enzyme family.</text>
</comment>
<evidence type="ECO:0000259" key="5">
    <source>
        <dbReference type="Pfam" id="PF13193"/>
    </source>
</evidence>
<organism evidence="6 7">
    <name type="scientific">Rhodococcus oxybenzonivorans</name>
    <dbReference type="NCBI Taxonomy" id="1990687"/>
    <lineage>
        <taxon>Bacteria</taxon>
        <taxon>Bacillati</taxon>
        <taxon>Actinomycetota</taxon>
        <taxon>Actinomycetes</taxon>
        <taxon>Mycobacteriales</taxon>
        <taxon>Nocardiaceae</taxon>
        <taxon>Rhodococcus</taxon>
    </lineage>
</organism>
<dbReference type="Gene3D" id="3.30.300.30">
    <property type="match status" value="1"/>
</dbReference>
<dbReference type="PANTHER" id="PTHR43859">
    <property type="entry name" value="ACYL-ACTIVATING ENZYME"/>
    <property type="match status" value="1"/>
</dbReference>
<dbReference type="InterPro" id="IPR045851">
    <property type="entry name" value="AMP-bd_C_sf"/>
</dbReference>
<name>A0AAE4V6I1_9NOCA</name>
<proteinExistence type="inferred from homology"/>
<dbReference type="EMBL" id="JAWLUP010000290">
    <property type="protein sequence ID" value="MDV7269044.1"/>
    <property type="molecule type" value="Genomic_DNA"/>
</dbReference>
<dbReference type="Pfam" id="PF13193">
    <property type="entry name" value="AMP-binding_C"/>
    <property type="match status" value="1"/>
</dbReference>